<proteinExistence type="predicted"/>
<reference evidence="2" key="1">
    <citation type="submission" date="2021-06" db="EMBL/GenBank/DDBJ databases">
        <authorList>
            <person name="Kallberg Y."/>
            <person name="Tangrot J."/>
            <person name="Rosling A."/>
        </authorList>
    </citation>
    <scope>NUCLEOTIDE SEQUENCE</scope>
    <source>
        <strain evidence="2">CL551</strain>
    </source>
</reference>
<dbReference type="PANTHER" id="PTHR21446">
    <property type="entry name" value="DUF3504 DOMAIN-CONTAINING PROTEIN"/>
    <property type="match status" value="1"/>
</dbReference>
<dbReference type="SUPFAM" id="SSF56349">
    <property type="entry name" value="DNA breaking-rejoining enzymes"/>
    <property type="match status" value="1"/>
</dbReference>
<dbReference type="GO" id="GO:0003677">
    <property type="term" value="F:DNA binding"/>
    <property type="evidence" value="ECO:0007669"/>
    <property type="project" value="InterPro"/>
</dbReference>
<dbReference type="EMBL" id="CAJVPV010000178">
    <property type="protein sequence ID" value="CAG8445727.1"/>
    <property type="molecule type" value="Genomic_DNA"/>
</dbReference>
<feature type="compositionally biased region" description="Low complexity" evidence="1">
    <location>
        <begin position="324"/>
        <end position="340"/>
    </location>
</feature>
<dbReference type="AlphaFoldDB" id="A0A9N8VBV5"/>
<gene>
    <name evidence="2" type="ORF">AMORRO_LOCUS593</name>
</gene>
<comment type="caution">
    <text evidence="2">The sequence shown here is derived from an EMBL/GenBank/DDBJ whole genome shotgun (WGS) entry which is preliminary data.</text>
</comment>
<evidence type="ECO:0000313" key="3">
    <source>
        <dbReference type="Proteomes" id="UP000789342"/>
    </source>
</evidence>
<sequence length="340" mass="38169">MKSGNYKPSAKEIQHIRNLNIPDNTRKSVDKWELEQEMIEFICGVRQINSGEEYAPLSLCNEINCLATYFMDQPLNINKYNLGSKQEFRELWKTLDGKMKQLKKIGKITCHHDPLVNSEVHTIFNHEATSTSYSQGLQYCVFMWCCLLFASRGGKHAEMRVLQFVFTQDGGLHFTKFSQKNDQDGINGNLDSLIIPVPPDSKGLLGPVHDIKLYIEHQPKNFKSIIRGEWYLDSKLGSKTCANLMKSICNASAGVPITTSMAITGHKSESSFRIYSRPSDKQKEEALSLLIETAGDLPSIEKFSKNSNELPSSQEFSSVSQPGSTSKSNNSSDSSDFYVA</sequence>
<dbReference type="InterPro" id="IPR052787">
    <property type="entry name" value="MAVS"/>
</dbReference>
<feature type="compositionally biased region" description="Polar residues" evidence="1">
    <location>
        <begin position="305"/>
        <end position="323"/>
    </location>
</feature>
<evidence type="ECO:0000313" key="2">
    <source>
        <dbReference type="EMBL" id="CAG8445727.1"/>
    </source>
</evidence>
<dbReference type="InterPro" id="IPR011010">
    <property type="entry name" value="DNA_brk_join_enz"/>
</dbReference>
<evidence type="ECO:0000256" key="1">
    <source>
        <dbReference type="SAM" id="MobiDB-lite"/>
    </source>
</evidence>
<keyword evidence="3" id="KW-1185">Reference proteome</keyword>
<dbReference type="OrthoDB" id="2445310at2759"/>
<dbReference type="PANTHER" id="PTHR21446:SF6">
    <property type="entry name" value="MITOCHONDRIAL ANTIVIRAL-SIGNALING PROTEIN"/>
    <property type="match status" value="1"/>
</dbReference>
<feature type="region of interest" description="Disordered" evidence="1">
    <location>
        <begin position="302"/>
        <end position="340"/>
    </location>
</feature>
<accession>A0A9N8VBV5</accession>
<name>A0A9N8VBV5_9GLOM</name>
<protein>
    <submittedName>
        <fullName evidence="2">16649_t:CDS:1</fullName>
    </submittedName>
</protein>
<dbReference type="Proteomes" id="UP000789342">
    <property type="component" value="Unassembled WGS sequence"/>
</dbReference>
<organism evidence="2 3">
    <name type="scientific">Acaulospora morrowiae</name>
    <dbReference type="NCBI Taxonomy" id="94023"/>
    <lineage>
        <taxon>Eukaryota</taxon>
        <taxon>Fungi</taxon>
        <taxon>Fungi incertae sedis</taxon>
        <taxon>Mucoromycota</taxon>
        <taxon>Glomeromycotina</taxon>
        <taxon>Glomeromycetes</taxon>
        <taxon>Diversisporales</taxon>
        <taxon>Acaulosporaceae</taxon>
        <taxon>Acaulospora</taxon>
    </lineage>
</organism>